<sequence>MKRNNKCQNLKCDQGNIDFKHPVPIEQGIRGYRNNYPCDKCGCLHVENGELSLFGIVTPTKLGFLKKRQGRLQTRKKIQKEQVKF</sequence>
<protein>
    <submittedName>
        <fullName evidence="1">Uncharacterized protein</fullName>
    </submittedName>
</protein>
<dbReference type="EMBL" id="PFPO01000086">
    <property type="protein sequence ID" value="PIZ98450.1"/>
    <property type="molecule type" value="Genomic_DNA"/>
</dbReference>
<gene>
    <name evidence="1" type="ORF">COX77_04455</name>
</gene>
<name>A0A2M7VDF8_9BACT</name>
<accession>A0A2M7VDF8</accession>
<evidence type="ECO:0000313" key="2">
    <source>
        <dbReference type="Proteomes" id="UP000230405"/>
    </source>
</evidence>
<dbReference type="AlphaFoldDB" id="A0A2M7VDF8"/>
<evidence type="ECO:0000313" key="1">
    <source>
        <dbReference type="EMBL" id="PIZ98450.1"/>
    </source>
</evidence>
<proteinExistence type="predicted"/>
<reference evidence="2" key="1">
    <citation type="submission" date="2017-09" db="EMBL/GenBank/DDBJ databases">
        <title>Depth-based differentiation of microbial function through sediment-hosted aquifers and enrichment of novel symbionts in the deep terrestrial subsurface.</title>
        <authorList>
            <person name="Probst A.J."/>
            <person name="Ladd B."/>
            <person name="Jarett J.K."/>
            <person name="Geller-Mcgrath D.E."/>
            <person name="Sieber C.M.K."/>
            <person name="Emerson J.B."/>
            <person name="Anantharaman K."/>
            <person name="Thomas B.C."/>
            <person name="Malmstrom R."/>
            <person name="Stieglmeier M."/>
            <person name="Klingl A."/>
            <person name="Woyke T."/>
            <person name="Ryan C.M."/>
            <person name="Banfield J.F."/>
        </authorList>
    </citation>
    <scope>NUCLEOTIDE SEQUENCE [LARGE SCALE GENOMIC DNA]</scope>
</reference>
<comment type="caution">
    <text evidence="1">The sequence shown here is derived from an EMBL/GenBank/DDBJ whole genome shotgun (WGS) entry which is preliminary data.</text>
</comment>
<dbReference type="Proteomes" id="UP000230405">
    <property type="component" value="Unassembled WGS sequence"/>
</dbReference>
<organism evidence="1 2">
    <name type="scientific">Candidatus Komeilibacteria bacterium CG_4_10_14_0_2_um_filter_37_10</name>
    <dbReference type="NCBI Taxonomy" id="1974470"/>
    <lineage>
        <taxon>Bacteria</taxon>
        <taxon>Candidatus Komeiliibacteriota</taxon>
    </lineage>
</organism>